<dbReference type="PANTHER" id="PTHR33295:SF20">
    <property type="entry name" value="ATPASE"/>
    <property type="match status" value="1"/>
</dbReference>
<dbReference type="InterPro" id="IPR036388">
    <property type="entry name" value="WH-like_DNA-bd_sf"/>
</dbReference>
<feature type="domain" description="AAA" evidence="1">
    <location>
        <begin position="20"/>
        <end position="150"/>
    </location>
</feature>
<dbReference type="Proteomes" id="UP000066376">
    <property type="component" value="Chromosome"/>
</dbReference>
<dbReference type="PATRIC" id="fig|294671.3.peg.412"/>
<dbReference type="InterPro" id="IPR027417">
    <property type="entry name" value="P-loop_NTPase"/>
</dbReference>
<name>A0A126QYN9_METOL</name>
<gene>
    <name evidence="3" type="ORF">YLM1_0396</name>
</gene>
<dbReference type="EMBL" id="CP014265">
    <property type="protein sequence ID" value="AMK14956.1"/>
    <property type="molecule type" value="Genomic_DNA"/>
</dbReference>
<dbReference type="InterPro" id="IPR025420">
    <property type="entry name" value="DUF4143"/>
</dbReference>
<evidence type="ECO:0000313" key="4">
    <source>
        <dbReference type="Proteomes" id="UP000066376"/>
    </source>
</evidence>
<organism evidence="3 4">
    <name type="scientific">Methanobrevibacter olleyae</name>
    <dbReference type="NCBI Taxonomy" id="294671"/>
    <lineage>
        <taxon>Archaea</taxon>
        <taxon>Methanobacteriati</taxon>
        <taxon>Methanobacteriota</taxon>
        <taxon>Methanomada group</taxon>
        <taxon>Methanobacteria</taxon>
        <taxon>Methanobacteriales</taxon>
        <taxon>Methanobacteriaceae</taxon>
        <taxon>Methanobrevibacter</taxon>
    </lineage>
</organism>
<evidence type="ECO:0000259" key="2">
    <source>
        <dbReference type="Pfam" id="PF13635"/>
    </source>
</evidence>
<evidence type="ECO:0000313" key="3">
    <source>
        <dbReference type="EMBL" id="AMK14956.1"/>
    </source>
</evidence>
<proteinExistence type="predicted"/>
<dbReference type="GO" id="GO:0003700">
    <property type="term" value="F:DNA-binding transcription factor activity"/>
    <property type="evidence" value="ECO:0007669"/>
    <property type="project" value="InterPro"/>
</dbReference>
<dbReference type="AlphaFoldDB" id="A0A126QYN9"/>
<dbReference type="Pfam" id="PF13635">
    <property type="entry name" value="DUF4143"/>
    <property type="match status" value="1"/>
</dbReference>
<dbReference type="SUPFAM" id="SSF46785">
    <property type="entry name" value="Winged helix' DNA-binding domain"/>
    <property type="match status" value="1"/>
</dbReference>
<dbReference type="KEGG" id="mol:YLM1_0396"/>
<dbReference type="Pfam" id="PF13173">
    <property type="entry name" value="AAA_14"/>
    <property type="match status" value="1"/>
</dbReference>
<dbReference type="PANTHER" id="PTHR33295">
    <property type="entry name" value="ATPASE"/>
    <property type="match status" value="1"/>
</dbReference>
<dbReference type="InterPro" id="IPR041682">
    <property type="entry name" value="AAA_14"/>
</dbReference>
<dbReference type="STRING" id="294671.YLM1_0396"/>
<keyword evidence="4" id="KW-1185">Reference proteome</keyword>
<protein>
    <submittedName>
        <fullName evidence="3">ATPase</fullName>
    </submittedName>
</protein>
<evidence type="ECO:0000259" key="1">
    <source>
        <dbReference type="Pfam" id="PF13173"/>
    </source>
</evidence>
<dbReference type="SUPFAM" id="SSF52540">
    <property type="entry name" value="P-loop containing nucleoside triphosphate hydrolases"/>
    <property type="match status" value="1"/>
</dbReference>
<dbReference type="RefSeq" id="WP_067145799.1">
    <property type="nucleotide sequence ID" value="NZ_CP014265.1"/>
</dbReference>
<feature type="domain" description="DUF4143" evidence="2">
    <location>
        <begin position="208"/>
        <end position="355"/>
    </location>
</feature>
<sequence>MVEREMYMDKINSFIDKDLIKIITGVRRSGKSYFFKLIIQELIERGVNEEDILLIDFELPQYRNIKSNRELDDLVLNFIDSHSNKIYLFFDEIQNVSNWEISVNSYYKLSKTDIYITGSNSKLLSKELATFLTGRYVSINMYPFSFNEFMDYKKEIASEPMVRNDLYTELENYFYEYFDYGGFPTVISSDNHKEILLNDLYSSIILHDIVSRYEVRNVGLFSRIIKFLIENIGNLISANSIYLYLKGEGIDITKSTIYNYLNYLESANILSKITREDLVGKKEISGSEKYYLIDQGFYRSQLEPKQENIGRILENIVYLELIRRGYKVTIGCVGKLEVDFVCRKNNNIIYIQVAYHLISDKTIKREFEPLLRIQDNYPKYILSMDKEDQSRQGIEHLNIIQFLKGFNGI</sequence>
<accession>A0A126QYN9</accession>
<dbReference type="InterPro" id="IPR036390">
    <property type="entry name" value="WH_DNA-bd_sf"/>
</dbReference>
<dbReference type="GeneID" id="28488694"/>
<reference evidence="3 4" key="1">
    <citation type="journal article" date="2016" name="Genome Announc.">
        <title>Draft Genome Sequence of the Rumen Methanogen Methanobrevibacter olleyae YLM1.</title>
        <authorList>
            <person name="Kelly W.J."/>
            <person name="Li D."/>
            <person name="Lambie S.C."/>
            <person name="Cox F."/>
            <person name="Attwood G.T."/>
            <person name="Altermann E."/>
            <person name="Leahy S.C."/>
        </authorList>
    </citation>
    <scope>NUCLEOTIDE SEQUENCE [LARGE SCALE GENOMIC DNA]</scope>
    <source>
        <strain evidence="3 4">YLM1</strain>
    </source>
</reference>
<reference evidence="4" key="2">
    <citation type="submission" date="2016-02" db="EMBL/GenBank/DDBJ databases">
        <title>The draft genome sequence of the rumen methanogen Methanobrevibacter olleyae YLM1.</title>
        <authorList>
            <consortium name="New Zealand Agricultural Greenhouse Gas Research Centre/Pastoral Greenhouse Gas Research Consortium"/>
            <person name="Kelly W.J."/>
            <person name="Li D."/>
            <person name="Lambie S.C."/>
            <person name="Attwood G.T."/>
            <person name="Altermann E."/>
            <person name="Leahy S.C."/>
        </authorList>
    </citation>
    <scope>NUCLEOTIDE SEQUENCE [LARGE SCALE GENOMIC DNA]</scope>
    <source>
        <strain evidence="4">YLM1</strain>
    </source>
</reference>
<dbReference type="Gene3D" id="1.10.10.10">
    <property type="entry name" value="Winged helix-like DNA-binding domain superfamily/Winged helix DNA-binding domain"/>
    <property type="match status" value="1"/>
</dbReference>